<dbReference type="AlphaFoldDB" id="A0A2Z3GFP6"/>
<gene>
    <name evidence="1" type="ORF">DDQ68_01880</name>
</gene>
<dbReference type="KEGG" id="hnv:DDQ68_01880"/>
<sequence length="68" mass="7204">MAGAGFFVCSLTWPDHAHFLTLSGFSLPNKEALSGLRYAALAVAVGFMIGQPWQALFLPPNARAAAVK</sequence>
<evidence type="ECO:0000313" key="1">
    <source>
        <dbReference type="EMBL" id="AWM31648.1"/>
    </source>
</evidence>
<name>A0A2Z3GFP6_9BACT</name>
<dbReference type="EMBL" id="CP029145">
    <property type="protein sequence ID" value="AWM31648.1"/>
    <property type="molecule type" value="Genomic_DNA"/>
</dbReference>
<reference evidence="2" key="1">
    <citation type="submission" date="2018-04" db="EMBL/GenBank/DDBJ databases">
        <title>Complete genome of Antarctic heterotrophic bacterium Hymenobacter nivis.</title>
        <authorList>
            <person name="Terashima M."/>
        </authorList>
    </citation>
    <scope>NUCLEOTIDE SEQUENCE [LARGE SCALE GENOMIC DNA]</scope>
    <source>
        <strain evidence="2">NBRC 111535</strain>
    </source>
</reference>
<evidence type="ECO:0000313" key="2">
    <source>
        <dbReference type="Proteomes" id="UP000245999"/>
    </source>
</evidence>
<proteinExistence type="predicted"/>
<organism evidence="1 2">
    <name type="scientific">Hymenobacter nivis</name>
    <dbReference type="NCBI Taxonomy" id="1850093"/>
    <lineage>
        <taxon>Bacteria</taxon>
        <taxon>Pseudomonadati</taxon>
        <taxon>Bacteroidota</taxon>
        <taxon>Cytophagia</taxon>
        <taxon>Cytophagales</taxon>
        <taxon>Hymenobacteraceae</taxon>
        <taxon>Hymenobacter</taxon>
    </lineage>
</organism>
<dbReference type="Proteomes" id="UP000245999">
    <property type="component" value="Chromosome"/>
</dbReference>
<keyword evidence="2" id="KW-1185">Reference proteome</keyword>
<accession>A0A2Z3GFP6</accession>
<protein>
    <submittedName>
        <fullName evidence="1">Uncharacterized protein</fullName>
    </submittedName>
</protein>